<feature type="region of interest" description="Disordered" evidence="6">
    <location>
        <begin position="319"/>
        <end position="434"/>
    </location>
</feature>
<dbReference type="SUPFAM" id="SSF49899">
    <property type="entry name" value="Concanavalin A-like lectins/glucanases"/>
    <property type="match status" value="1"/>
</dbReference>
<dbReference type="RefSeq" id="XP_003838953.1">
    <property type="nucleotide sequence ID" value="XM_003838905.1"/>
</dbReference>
<protein>
    <recommendedName>
        <fullName evidence="3">endo-1,3(4)-beta-glucanase</fullName>
        <ecNumber evidence="3">3.2.1.6</ecNumber>
    </recommendedName>
</protein>
<keyword evidence="4" id="KW-0378">Hydrolase</keyword>
<dbReference type="eggNOG" id="ENOG502RGZ1">
    <property type="taxonomic scope" value="Eukaryota"/>
</dbReference>
<feature type="compositionally biased region" description="Pro residues" evidence="6">
    <location>
        <begin position="382"/>
        <end position="395"/>
    </location>
</feature>
<dbReference type="Pfam" id="PF26113">
    <property type="entry name" value="GH16_XgeA"/>
    <property type="match status" value="1"/>
</dbReference>
<dbReference type="Proteomes" id="UP000002668">
    <property type="component" value="Genome"/>
</dbReference>
<dbReference type="OrthoDB" id="192832at2759"/>
<organism evidence="10">
    <name type="scientific">Leptosphaeria maculans (strain JN3 / isolate v23.1.3 / race Av1-4-5-6-7-8)</name>
    <name type="common">Blackleg fungus</name>
    <name type="synonym">Phoma lingam</name>
    <dbReference type="NCBI Taxonomy" id="985895"/>
    <lineage>
        <taxon>Eukaryota</taxon>
        <taxon>Fungi</taxon>
        <taxon>Dikarya</taxon>
        <taxon>Ascomycota</taxon>
        <taxon>Pezizomycotina</taxon>
        <taxon>Dothideomycetes</taxon>
        <taxon>Pleosporomycetidae</taxon>
        <taxon>Pleosporales</taxon>
        <taxon>Pleosporineae</taxon>
        <taxon>Leptosphaeriaceae</taxon>
        <taxon>Plenodomus</taxon>
        <taxon>Plenodomus lingam/Leptosphaeria maculans species complex</taxon>
    </lineage>
</organism>
<keyword evidence="5" id="KW-0326">Glycosidase</keyword>
<feature type="compositionally biased region" description="Polar residues" evidence="6">
    <location>
        <begin position="351"/>
        <end position="361"/>
    </location>
</feature>
<evidence type="ECO:0000256" key="5">
    <source>
        <dbReference type="ARBA" id="ARBA00023295"/>
    </source>
</evidence>
<dbReference type="CAZy" id="GH16">
    <property type="family name" value="Glycoside Hydrolase Family 16"/>
</dbReference>
<keyword evidence="7" id="KW-0732">Signal</keyword>
<feature type="signal peptide" evidence="7">
    <location>
        <begin position="1"/>
        <end position="18"/>
    </location>
</feature>
<evidence type="ECO:0000313" key="9">
    <source>
        <dbReference type="EMBL" id="CBX95474.1"/>
    </source>
</evidence>
<feature type="region of interest" description="Disordered" evidence="6">
    <location>
        <begin position="502"/>
        <end position="531"/>
    </location>
</feature>
<dbReference type="EMBL" id="FP929127">
    <property type="protein sequence ID" value="CBX95474.1"/>
    <property type="molecule type" value="Genomic_DNA"/>
</dbReference>
<feature type="chain" id="PRO_5003194555" description="endo-1,3(4)-beta-glucanase" evidence="7">
    <location>
        <begin position="19"/>
        <end position="551"/>
    </location>
</feature>
<evidence type="ECO:0000256" key="3">
    <source>
        <dbReference type="ARBA" id="ARBA00012599"/>
    </source>
</evidence>
<name>E4ZV48_LEPMJ</name>
<evidence type="ECO:0000256" key="6">
    <source>
        <dbReference type="SAM" id="MobiDB-lite"/>
    </source>
</evidence>
<dbReference type="VEuPathDB" id="FungiDB:LEMA_P026260.1"/>
<evidence type="ECO:0000256" key="1">
    <source>
        <dbReference type="ARBA" id="ARBA00000124"/>
    </source>
</evidence>
<dbReference type="CDD" id="cd02181">
    <property type="entry name" value="GH16_fungal_Lam16A_glucanase"/>
    <property type="match status" value="1"/>
</dbReference>
<gene>
    <name evidence="9" type="ORF">LEMA_P026260.1</name>
</gene>
<dbReference type="InParanoid" id="E4ZV48"/>
<proteinExistence type="inferred from homology"/>
<keyword evidence="10" id="KW-1185">Reference proteome</keyword>
<sequence>MRFLTLLPAAALFETSIAGYVLQDDYMTDFFGNFNFFTGPDPTKGFVKYIDQTTAQQTGLISNTSTTKMQWGVDVQNKTPEGRPSIRLESKKRYDRGLIVIDVAHMPFGCGTWPAFWTFGPNWPNSGEIDILEGVNDQTNNGMTLHTGPGCKIGEDRTVFSGTVDSQNCDINAEGQSKNKGCTIKHPSTQSYGEGLNAIGGGVYAVDWTDQAISVYFFPRNSIPEDVLGASPNPSGWGKPAAKFTGGCNIPQFIKQQQIVFDTTFCGEWAGADAVWGASSCAQKAPKCVDYVRDNPTAFKEAYWTVNALRVYQNNAAGGPVSPAPQSPGVQSPSPAPIRVSTQPDPAVSTPPAQNTPSRPNFKNPLEQDAVDPQEPVQGRPPIQPQSPMPSPTRPTRPDHVQNSNPADANGNPDFRWPLGEAEGDSLPKFTPPPANGAQVARGFGGDLAAREDRSFTPNPANLVPRATDTIVPRANDVLQARSDGPSILITADLVPRATDNPVPHANAARAAQSQEADEITTSPTPLPNKARYARHIRQHRRRLTKHNVAM</sequence>
<accession>E4ZV48</accession>
<dbReference type="PROSITE" id="PS51762">
    <property type="entry name" value="GH16_2"/>
    <property type="match status" value="1"/>
</dbReference>
<dbReference type="Gene3D" id="2.60.120.200">
    <property type="match status" value="1"/>
</dbReference>
<dbReference type="PANTHER" id="PTHR10963:SF24">
    <property type="entry name" value="GLYCOSIDASE C21B10.07-RELATED"/>
    <property type="match status" value="1"/>
</dbReference>
<evidence type="ECO:0000256" key="4">
    <source>
        <dbReference type="ARBA" id="ARBA00022801"/>
    </source>
</evidence>
<comment type="catalytic activity">
    <reaction evidence="1">
        <text>Endohydrolysis of (1-&gt;3)- or (1-&gt;4)-linkages in beta-D-glucans when the glucose residue whose reducing group is involved in the linkage to be hydrolyzed is itself substituted at C-3.</text>
        <dbReference type="EC" id="3.2.1.6"/>
    </reaction>
</comment>
<feature type="compositionally biased region" description="Low complexity" evidence="6">
    <location>
        <begin position="506"/>
        <end position="515"/>
    </location>
</feature>
<comment type="similarity">
    <text evidence="2">Belongs to the glycosyl hydrolase 16 family.</text>
</comment>
<dbReference type="GO" id="GO:0052861">
    <property type="term" value="F:endo-1,3(4)-beta-glucanase activity"/>
    <property type="evidence" value="ECO:0007669"/>
    <property type="project" value="UniProtKB-EC"/>
</dbReference>
<reference evidence="10" key="1">
    <citation type="journal article" date="2011" name="Nat. Commun.">
        <title>Effector diversification within compartments of the Leptosphaeria maculans genome affected by Repeat-Induced Point mutations.</title>
        <authorList>
            <person name="Rouxel T."/>
            <person name="Grandaubert J."/>
            <person name="Hane J.K."/>
            <person name="Hoede C."/>
            <person name="van de Wouw A.P."/>
            <person name="Couloux A."/>
            <person name="Dominguez V."/>
            <person name="Anthouard V."/>
            <person name="Bally P."/>
            <person name="Bourras S."/>
            <person name="Cozijnsen A.J."/>
            <person name="Ciuffetti L.M."/>
            <person name="Degrave A."/>
            <person name="Dilmaghani A."/>
            <person name="Duret L."/>
            <person name="Fudal I."/>
            <person name="Goodwin S.B."/>
            <person name="Gout L."/>
            <person name="Glaser N."/>
            <person name="Linglin J."/>
            <person name="Kema G.H.J."/>
            <person name="Lapalu N."/>
            <person name="Lawrence C.B."/>
            <person name="May K."/>
            <person name="Meyer M."/>
            <person name="Ollivier B."/>
            <person name="Poulain J."/>
            <person name="Schoch C.L."/>
            <person name="Simon A."/>
            <person name="Spatafora J.W."/>
            <person name="Stachowiak A."/>
            <person name="Turgeon B.G."/>
            <person name="Tyler B.M."/>
            <person name="Vincent D."/>
            <person name="Weissenbach J."/>
            <person name="Amselem J."/>
            <person name="Quesneville H."/>
            <person name="Oliver R.P."/>
            <person name="Wincker P."/>
            <person name="Balesdent M.-H."/>
            <person name="Howlett B.J."/>
        </authorList>
    </citation>
    <scope>NUCLEOTIDE SEQUENCE [LARGE SCALE GENOMIC DNA]</scope>
    <source>
        <strain evidence="10">JN3 / isolate v23.1.3 / race Av1-4-5-6-7-8</strain>
    </source>
</reference>
<evidence type="ECO:0000313" key="10">
    <source>
        <dbReference type="Proteomes" id="UP000002668"/>
    </source>
</evidence>
<evidence type="ECO:0000259" key="8">
    <source>
        <dbReference type="PROSITE" id="PS51762"/>
    </source>
</evidence>
<dbReference type="GO" id="GO:0009251">
    <property type="term" value="P:glucan catabolic process"/>
    <property type="evidence" value="ECO:0007669"/>
    <property type="project" value="TreeGrafter"/>
</dbReference>
<dbReference type="InterPro" id="IPR000757">
    <property type="entry name" value="Beta-glucanase-like"/>
</dbReference>
<dbReference type="FunFam" id="2.60.120.200:FF:000114">
    <property type="entry name" value="Probable endo-1,3(4)-beta-glucanase NFIA_089530"/>
    <property type="match status" value="1"/>
</dbReference>
<dbReference type="AlphaFoldDB" id="E4ZV48"/>
<dbReference type="GeneID" id="13288490"/>
<dbReference type="HOGENOM" id="CLU_016972_4_3_1"/>
<feature type="domain" description="GH16" evidence="8">
    <location>
        <begin position="15"/>
        <end position="278"/>
    </location>
</feature>
<dbReference type="PANTHER" id="PTHR10963">
    <property type="entry name" value="GLYCOSYL HYDROLASE-RELATED"/>
    <property type="match status" value="1"/>
</dbReference>
<dbReference type="STRING" id="985895.E4ZV48"/>
<dbReference type="InterPro" id="IPR050546">
    <property type="entry name" value="Glycosyl_Hydrlase_16"/>
</dbReference>
<evidence type="ECO:0000256" key="7">
    <source>
        <dbReference type="SAM" id="SignalP"/>
    </source>
</evidence>
<dbReference type="EC" id="3.2.1.6" evidence="3"/>
<dbReference type="InterPro" id="IPR013320">
    <property type="entry name" value="ConA-like_dom_sf"/>
</dbReference>
<evidence type="ECO:0000256" key="2">
    <source>
        <dbReference type="ARBA" id="ARBA00006865"/>
    </source>
</evidence>
<dbReference type="OMA" id="ANCNNFA"/>